<sequence>MERSAALGGLQPNYLLCPSRRCPSSPLLNSLPLPFADDTLSSLNFKLQKRFPLASRNVQAASSLFKLKRLN</sequence>
<evidence type="ECO:0000313" key="1">
    <source>
        <dbReference type="EMBL" id="KAK7840284.1"/>
    </source>
</evidence>
<proteinExistence type="predicted"/>
<evidence type="ECO:0000313" key="2">
    <source>
        <dbReference type="Proteomes" id="UP000237347"/>
    </source>
</evidence>
<gene>
    <name evidence="1" type="ORF">CFP56_016883</name>
</gene>
<name>A0AAW0KPA4_QUESU</name>
<dbReference type="EMBL" id="PKMF04000265">
    <property type="protein sequence ID" value="KAK7840284.1"/>
    <property type="molecule type" value="Genomic_DNA"/>
</dbReference>
<organism evidence="1 2">
    <name type="scientific">Quercus suber</name>
    <name type="common">Cork oak</name>
    <dbReference type="NCBI Taxonomy" id="58331"/>
    <lineage>
        <taxon>Eukaryota</taxon>
        <taxon>Viridiplantae</taxon>
        <taxon>Streptophyta</taxon>
        <taxon>Embryophyta</taxon>
        <taxon>Tracheophyta</taxon>
        <taxon>Spermatophyta</taxon>
        <taxon>Magnoliopsida</taxon>
        <taxon>eudicotyledons</taxon>
        <taxon>Gunneridae</taxon>
        <taxon>Pentapetalae</taxon>
        <taxon>rosids</taxon>
        <taxon>fabids</taxon>
        <taxon>Fagales</taxon>
        <taxon>Fagaceae</taxon>
        <taxon>Quercus</taxon>
    </lineage>
</organism>
<accession>A0AAW0KPA4</accession>
<protein>
    <submittedName>
        <fullName evidence="1">Uncharacterized protein</fullName>
    </submittedName>
</protein>
<dbReference type="Proteomes" id="UP000237347">
    <property type="component" value="Unassembled WGS sequence"/>
</dbReference>
<keyword evidence="2" id="KW-1185">Reference proteome</keyword>
<comment type="caution">
    <text evidence="1">The sequence shown here is derived from an EMBL/GenBank/DDBJ whole genome shotgun (WGS) entry which is preliminary data.</text>
</comment>
<reference evidence="1 2" key="1">
    <citation type="journal article" date="2018" name="Sci. Data">
        <title>The draft genome sequence of cork oak.</title>
        <authorList>
            <person name="Ramos A.M."/>
            <person name="Usie A."/>
            <person name="Barbosa P."/>
            <person name="Barros P.M."/>
            <person name="Capote T."/>
            <person name="Chaves I."/>
            <person name="Simoes F."/>
            <person name="Abreu I."/>
            <person name="Carrasquinho I."/>
            <person name="Faro C."/>
            <person name="Guimaraes J.B."/>
            <person name="Mendonca D."/>
            <person name="Nobrega F."/>
            <person name="Rodrigues L."/>
            <person name="Saibo N.J.M."/>
            <person name="Varela M.C."/>
            <person name="Egas C."/>
            <person name="Matos J."/>
            <person name="Miguel C.M."/>
            <person name="Oliveira M.M."/>
            <person name="Ricardo C.P."/>
            <person name="Goncalves S."/>
        </authorList>
    </citation>
    <scope>NUCLEOTIDE SEQUENCE [LARGE SCALE GENOMIC DNA]</scope>
    <source>
        <strain evidence="2">cv. HL8</strain>
    </source>
</reference>
<dbReference type="AlphaFoldDB" id="A0AAW0KPA4"/>